<comment type="caution">
    <text evidence="1">The sequence shown here is derived from an EMBL/GenBank/DDBJ whole genome shotgun (WGS) entry which is preliminary data.</text>
</comment>
<protein>
    <submittedName>
        <fullName evidence="1">Uncharacterized protein</fullName>
    </submittedName>
</protein>
<dbReference type="RefSeq" id="WP_185102545.1">
    <property type="nucleotide sequence ID" value="NZ_BAAAXY010000098.1"/>
</dbReference>
<proteinExistence type="predicted"/>
<organism evidence="1 2">
    <name type="scientific">Nonomuraea rubra</name>
    <dbReference type="NCBI Taxonomy" id="46180"/>
    <lineage>
        <taxon>Bacteria</taxon>
        <taxon>Bacillati</taxon>
        <taxon>Actinomycetota</taxon>
        <taxon>Actinomycetes</taxon>
        <taxon>Streptosporangiales</taxon>
        <taxon>Streptosporangiaceae</taxon>
        <taxon>Nonomuraea</taxon>
    </lineage>
</organism>
<reference evidence="1 2" key="1">
    <citation type="submission" date="2020-08" db="EMBL/GenBank/DDBJ databases">
        <title>Sequencing the genomes of 1000 actinobacteria strains.</title>
        <authorList>
            <person name="Klenk H.-P."/>
        </authorList>
    </citation>
    <scope>NUCLEOTIDE SEQUENCE [LARGE SCALE GENOMIC DNA]</scope>
    <source>
        <strain evidence="1 2">DSM 43768</strain>
    </source>
</reference>
<accession>A0A7X0TY85</accession>
<sequence length="183" mass="20449">MIANDAQEALAFVFEQLIVDPVESPKHRSVTRHALQSHMRRAYQEADIAEHLVRAKVQLHVGARLQSPMDFAIANGRVVQLTQTWSFRLAQVDEVPDRVKSWGYAIGRFRDGEEARVVDAFGNVSRITRDVDLEVVVAPPETPEEMRAYEEAEQVFENLGAEVHSSQDVGAVSTKAAELARSL</sequence>
<keyword evidence="2" id="KW-1185">Reference proteome</keyword>
<dbReference type="EMBL" id="JACHMI010000001">
    <property type="protein sequence ID" value="MBB6547979.1"/>
    <property type="molecule type" value="Genomic_DNA"/>
</dbReference>
<dbReference type="AlphaFoldDB" id="A0A7X0TY85"/>
<evidence type="ECO:0000313" key="2">
    <source>
        <dbReference type="Proteomes" id="UP000565579"/>
    </source>
</evidence>
<dbReference type="Proteomes" id="UP000565579">
    <property type="component" value="Unassembled WGS sequence"/>
</dbReference>
<gene>
    <name evidence="1" type="ORF">HD593_002774</name>
</gene>
<name>A0A7X0TY85_9ACTN</name>
<evidence type="ECO:0000313" key="1">
    <source>
        <dbReference type="EMBL" id="MBB6547979.1"/>
    </source>
</evidence>